<evidence type="ECO:0000259" key="7">
    <source>
        <dbReference type="PROSITE" id="PS51296"/>
    </source>
</evidence>
<keyword evidence="6" id="KW-0411">Iron-sulfur</keyword>
<dbReference type="Pfam" id="PF00355">
    <property type="entry name" value="Rieske"/>
    <property type="match status" value="1"/>
</dbReference>
<keyword evidence="5" id="KW-0408">Iron</keyword>
<dbReference type="InterPro" id="IPR015879">
    <property type="entry name" value="Ring_hydroxy_dOase_asu_C_dom"/>
</dbReference>
<gene>
    <name evidence="8" type="ORF">NG895_21310</name>
</gene>
<dbReference type="Gene3D" id="2.102.10.10">
    <property type="entry name" value="Rieske [2Fe-2S] iron-sulphur domain"/>
    <property type="match status" value="1"/>
</dbReference>
<organism evidence="8 9">
    <name type="scientific">Aeoliella straminimaris</name>
    <dbReference type="NCBI Taxonomy" id="2954799"/>
    <lineage>
        <taxon>Bacteria</taxon>
        <taxon>Pseudomonadati</taxon>
        <taxon>Planctomycetota</taxon>
        <taxon>Planctomycetia</taxon>
        <taxon>Pirellulales</taxon>
        <taxon>Lacipirellulaceae</taxon>
        <taxon>Aeoliella</taxon>
    </lineage>
</organism>
<accession>A0A9X2FCI0</accession>
<evidence type="ECO:0000256" key="5">
    <source>
        <dbReference type="ARBA" id="ARBA00023004"/>
    </source>
</evidence>
<comment type="caution">
    <text evidence="8">The sequence shown here is derived from an EMBL/GenBank/DDBJ whole genome shotgun (WGS) entry which is preliminary data.</text>
</comment>
<evidence type="ECO:0000313" key="9">
    <source>
        <dbReference type="Proteomes" id="UP001155241"/>
    </source>
</evidence>
<keyword evidence="3" id="KW-0479">Metal-binding</keyword>
<reference evidence="8" key="1">
    <citation type="submission" date="2022-06" db="EMBL/GenBank/DDBJ databases">
        <title>Aeoliella straminimaris, a novel planctomycete from sediments.</title>
        <authorList>
            <person name="Vitorino I.R."/>
            <person name="Lage O.M."/>
        </authorList>
    </citation>
    <scope>NUCLEOTIDE SEQUENCE</scope>
    <source>
        <strain evidence="8">ICT_H6.2</strain>
    </source>
</reference>
<dbReference type="Pfam" id="PF00848">
    <property type="entry name" value="Ring_hydroxyl_A"/>
    <property type="match status" value="1"/>
</dbReference>
<keyword evidence="9" id="KW-1185">Reference proteome</keyword>
<dbReference type="InterPro" id="IPR036922">
    <property type="entry name" value="Rieske_2Fe-2S_sf"/>
</dbReference>
<keyword evidence="2" id="KW-0001">2Fe-2S</keyword>
<name>A0A9X2FCI0_9BACT</name>
<proteinExistence type="predicted"/>
<dbReference type="GO" id="GO:0016491">
    <property type="term" value="F:oxidoreductase activity"/>
    <property type="evidence" value="ECO:0007669"/>
    <property type="project" value="UniProtKB-KW"/>
</dbReference>
<dbReference type="Gene3D" id="3.90.380.10">
    <property type="entry name" value="Naphthalene 1,2-dioxygenase Alpha Subunit, Chain A, domain 1"/>
    <property type="match status" value="2"/>
</dbReference>
<dbReference type="PROSITE" id="PS51296">
    <property type="entry name" value="RIESKE"/>
    <property type="match status" value="1"/>
</dbReference>
<dbReference type="PANTHER" id="PTHR43756">
    <property type="entry name" value="CHOLINE MONOOXYGENASE, CHLOROPLASTIC"/>
    <property type="match status" value="1"/>
</dbReference>
<dbReference type="PANTHER" id="PTHR43756:SF5">
    <property type="entry name" value="CHOLINE MONOOXYGENASE, CHLOROPLASTIC"/>
    <property type="match status" value="1"/>
</dbReference>
<evidence type="ECO:0000313" key="8">
    <source>
        <dbReference type="EMBL" id="MCO6046445.1"/>
    </source>
</evidence>
<evidence type="ECO:0000256" key="6">
    <source>
        <dbReference type="ARBA" id="ARBA00023014"/>
    </source>
</evidence>
<dbReference type="Proteomes" id="UP001155241">
    <property type="component" value="Unassembled WGS sequence"/>
</dbReference>
<evidence type="ECO:0000256" key="1">
    <source>
        <dbReference type="ARBA" id="ARBA00001962"/>
    </source>
</evidence>
<evidence type="ECO:0000256" key="4">
    <source>
        <dbReference type="ARBA" id="ARBA00023002"/>
    </source>
</evidence>
<feature type="domain" description="Rieske" evidence="7">
    <location>
        <begin position="40"/>
        <end position="147"/>
    </location>
</feature>
<protein>
    <submittedName>
        <fullName evidence="8">Rieske 2Fe-2S domain-containing protein</fullName>
    </submittedName>
</protein>
<comment type="cofactor">
    <cofactor evidence="1">
        <name>Fe cation</name>
        <dbReference type="ChEBI" id="CHEBI:24875"/>
    </cofactor>
</comment>
<evidence type="ECO:0000256" key="3">
    <source>
        <dbReference type="ARBA" id="ARBA00022723"/>
    </source>
</evidence>
<dbReference type="SUPFAM" id="SSF55961">
    <property type="entry name" value="Bet v1-like"/>
    <property type="match status" value="1"/>
</dbReference>
<dbReference type="InterPro" id="IPR017941">
    <property type="entry name" value="Rieske_2Fe-2S"/>
</dbReference>
<sequence>MDYQFDPSTPVEAAATPPASWYTDPAVLAAEKRQVFEKMWIAVGRSDQVASAGSYFTGDLVGNPYIVLRDESGELRAMHNVCRHHAAVVAQECGRATELVCPYHGWTYHLDGRLKRAPRMGKMTDFNLDDFCLPTIAVEEWGPFVLVDLDGSLGGPDNPRDLMADVKPLVPPLQELGFESMRWVERRVYEIRCNWKVFVDNSLDGGYHVAYAHEGLAEGLEFGGYETHIYDRTSIQICDASGKDDRLGSKVIYAWLYPNFFINRYGRMMDTNLVLPLTENTCQVVFDFYVDYEDIEDWNAKRTIRKSVSQSHVIQQEDIEICESTQIGLKSMSFNRGRYSSKLERSVHAFHTILWNDIKDDLPP</sequence>
<keyword evidence="4" id="KW-0560">Oxidoreductase</keyword>
<dbReference type="SUPFAM" id="SSF50022">
    <property type="entry name" value="ISP domain"/>
    <property type="match status" value="1"/>
</dbReference>
<evidence type="ECO:0000256" key="2">
    <source>
        <dbReference type="ARBA" id="ARBA00022714"/>
    </source>
</evidence>
<dbReference type="InterPro" id="IPR001663">
    <property type="entry name" value="Rng_hydr_dOase-A"/>
</dbReference>
<dbReference type="GO" id="GO:0005506">
    <property type="term" value="F:iron ion binding"/>
    <property type="evidence" value="ECO:0007669"/>
    <property type="project" value="InterPro"/>
</dbReference>
<dbReference type="EMBL" id="JAMXLR010000073">
    <property type="protein sequence ID" value="MCO6046445.1"/>
    <property type="molecule type" value="Genomic_DNA"/>
</dbReference>
<dbReference type="GO" id="GO:0051537">
    <property type="term" value="F:2 iron, 2 sulfur cluster binding"/>
    <property type="evidence" value="ECO:0007669"/>
    <property type="project" value="UniProtKB-KW"/>
</dbReference>
<dbReference type="AlphaFoldDB" id="A0A9X2FCI0"/>
<dbReference type="PRINTS" id="PR00090">
    <property type="entry name" value="RNGDIOXGNASE"/>
</dbReference>
<dbReference type="RefSeq" id="WP_252854559.1">
    <property type="nucleotide sequence ID" value="NZ_JAMXLR010000073.1"/>
</dbReference>